<gene>
    <name evidence="1" type="ORF">QVD17_06391</name>
</gene>
<evidence type="ECO:0000313" key="1">
    <source>
        <dbReference type="EMBL" id="KAK1440562.1"/>
    </source>
</evidence>
<reference evidence="1" key="1">
    <citation type="journal article" date="2023" name="bioRxiv">
        <title>Improved chromosome-level genome assembly for marigold (Tagetes erecta).</title>
        <authorList>
            <person name="Jiang F."/>
            <person name="Yuan L."/>
            <person name="Wang S."/>
            <person name="Wang H."/>
            <person name="Xu D."/>
            <person name="Wang A."/>
            <person name="Fan W."/>
        </authorList>
    </citation>
    <scope>NUCLEOTIDE SEQUENCE</scope>
    <source>
        <strain evidence="1">WSJ</strain>
        <tissue evidence="1">Leaf</tissue>
    </source>
</reference>
<dbReference type="Proteomes" id="UP001229421">
    <property type="component" value="Unassembled WGS sequence"/>
</dbReference>
<organism evidence="1 2">
    <name type="scientific">Tagetes erecta</name>
    <name type="common">African marigold</name>
    <dbReference type="NCBI Taxonomy" id="13708"/>
    <lineage>
        <taxon>Eukaryota</taxon>
        <taxon>Viridiplantae</taxon>
        <taxon>Streptophyta</taxon>
        <taxon>Embryophyta</taxon>
        <taxon>Tracheophyta</taxon>
        <taxon>Spermatophyta</taxon>
        <taxon>Magnoliopsida</taxon>
        <taxon>eudicotyledons</taxon>
        <taxon>Gunneridae</taxon>
        <taxon>Pentapetalae</taxon>
        <taxon>asterids</taxon>
        <taxon>campanulids</taxon>
        <taxon>Asterales</taxon>
        <taxon>Asteraceae</taxon>
        <taxon>Asteroideae</taxon>
        <taxon>Heliantheae alliance</taxon>
        <taxon>Tageteae</taxon>
        <taxon>Tagetes</taxon>
    </lineage>
</organism>
<keyword evidence="2" id="KW-1185">Reference proteome</keyword>
<comment type="caution">
    <text evidence="1">The sequence shown here is derived from an EMBL/GenBank/DDBJ whole genome shotgun (WGS) entry which is preliminary data.</text>
</comment>
<name>A0AAD8LLL3_TARER</name>
<proteinExistence type="predicted"/>
<sequence length="113" mass="12808">MYIVVYKSKTVSVYCATTIGVVLKLKSNGDSVSHLPIHFLQNPNVFFFCSLHISLCRSSSLSNHDQQWSFVGLNVFKKLLNGHQSHPFLRSTTQFTLASSLFLSIHITGFWQE</sequence>
<evidence type="ECO:0000313" key="2">
    <source>
        <dbReference type="Proteomes" id="UP001229421"/>
    </source>
</evidence>
<accession>A0AAD8LLL3</accession>
<dbReference type="EMBL" id="JAUHHV010000001">
    <property type="protein sequence ID" value="KAK1440562.1"/>
    <property type="molecule type" value="Genomic_DNA"/>
</dbReference>
<protein>
    <submittedName>
        <fullName evidence="1">Uncharacterized protein</fullName>
    </submittedName>
</protein>
<dbReference type="AlphaFoldDB" id="A0AAD8LLL3"/>